<keyword evidence="1" id="KW-0808">Transferase</keyword>
<dbReference type="InterPro" id="IPR027417">
    <property type="entry name" value="P-loop_NTPase"/>
</dbReference>
<keyword evidence="2" id="KW-1185">Reference proteome</keyword>
<organism evidence="1 2">
    <name type="scientific">Pontibacter diazotrophicus</name>
    <dbReference type="NCBI Taxonomy" id="1400979"/>
    <lineage>
        <taxon>Bacteria</taxon>
        <taxon>Pseudomonadati</taxon>
        <taxon>Bacteroidota</taxon>
        <taxon>Cytophagia</taxon>
        <taxon>Cytophagales</taxon>
        <taxon>Hymenobacteraceae</taxon>
        <taxon>Pontibacter</taxon>
    </lineage>
</organism>
<evidence type="ECO:0000313" key="1">
    <source>
        <dbReference type="EMBL" id="RDV15373.1"/>
    </source>
</evidence>
<dbReference type="AlphaFoldDB" id="A0A3D8LDF1"/>
<gene>
    <name evidence="1" type="ORF">DXT99_09955</name>
</gene>
<comment type="caution">
    <text evidence="1">The sequence shown here is derived from an EMBL/GenBank/DDBJ whole genome shotgun (WGS) entry which is preliminary data.</text>
</comment>
<dbReference type="GO" id="GO:0016740">
    <property type="term" value="F:transferase activity"/>
    <property type="evidence" value="ECO:0007669"/>
    <property type="project" value="UniProtKB-KW"/>
</dbReference>
<sequence>MNRLFPLPIYTLLRLVTKNGGVSLQNFKNLPPWMIKTILFEPLRWFELALYDKKIRHLEIRKHPLFILGYYRSGTSFLHQCLIQDDRFGYHTNFQMVLPEVMLSTEKALLPVFELICRLFNLHDSVHRVPLSFRFPGEEDATMTTYLDPRGAQWGYFFPKMMQEQFQKYVLFENISKSETEAWKQSFIYLLKKISLANQQKQLVLKSPPHTARIKLLLSIFPGAKFLFIHRNPYQVFASNKRFWQVVQKVYALQGTKSVDVNATILHTYSQMMHRYLQEKDLVPPGQLAELAYDDFVQNPVASLRDAYAALHLDDFGYCEEKLRLFTSHQTKEFVPLKHALPEHERNLVSETLEPIIRHWNYPLL</sequence>
<dbReference type="InterPro" id="IPR052736">
    <property type="entry name" value="Stf3_sulfotransferase"/>
</dbReference>
<dbReference type="PANTHER" id="PTHR36451">
    <property type="entry name" value="PAPS-DEPENDENT SULFOTRANSFERASE STF3"/>
    <property type="match status" value="1"/>
</dbReference>
<dbReference type="Proteomes" id="UP000256708">
    <property type="component" value="Unassembled WGS sequence"/>
</dbReference>
<dbReference type="PANTHER" id="PTHR36451:SF1">
    <property type="entry name" value="OMEGA-HYDROXY-BETA-DIHYDROMENAQUINONE-9 SULFOTRANSFERASE STF3"/>
    <property type="match status" value="1"/>
</dbReference>
<name>A0A3D8LDF1_9BACT</name>
<dbReference type="EMBL" id="QRGR01000009">
    <property type="protein sequence ID" value="RDV15373.1"/>
    <property type="molecule type" value="Genomic_DNA"/>
</dbReference>
<accession>A0A3D8LDF1</accession>
<dbReference type="OrthoDB" id="9777890at2"/>
<reference evidence="2" key="1">
    <citation type="submission" date="2018-08" db="EMBL/GenBank/DDBJ databases">
        <authorList>
            <person name="Liu Z.-W."/>
            <person name="Du Z.-J."/>
        </authorList>
    </citation>
    <scope>NUCLEOTIDE SEQUENCE [LARGE SCALE GENOMIC DNA]</scope>
    <source>
        <strain evidence="2">H4X</strain>
    </source>
</reference>
<dbReference type="SUPFAM" id="SSF52540">
    <property type="entry name" value="P-loop containing nucleoside triphosphate hydrolases"/>
    <property type="match status" value="1"/>
</dbReference>
<dbReference type="Pfam" id="PF13469">
    <property type="entry name" value="Sulfotransfer_3"/>
    <property type="match status" value="1"/>
</dbReference>
<proteinExistence type="predicted"/>
<dbReference type="Gene3D" id="3.40.50.300">
    <property type="entry name" value="P-loop containing nucleotide triphosphate hydrolases"/>
    <property type="match status" value="1"/>
</dbReference>
<protein>
    <submittedName>
        <fullName evidence="1">Sulfotransferase</fullName>
    </submittedName>
</protein>
<evidence type="ECO:0000313" key="2">
    <source>
        <dbReference type="Proteomes" id="UP000256708"/>
    </source>
</evidence>